<dbReference type="RefSeq" id="WP_122525317.1">
    <property type="nucleotide sequence ID" value="NZ_UPHP01000044.1"/>
</dbReference>
<dbReference type="InterPro" id="IPR038332">
    <property type="entry name" value="PPE_sf"/>
</dbReference>
<feature type="domain" description="PPE family C-terminal" evidence="3">
    <location>
        <begin position="301"/>
        <end position="378"/>
    </location>
</feature>
<dbReference type="EMBL" id="UPHP01000044">
    <property type="protein sequence ID" value="VBA37441.1"/>
    <property type="molecule type" value="Genomic_DNA"/>
</dbReference>
<gene>
    <name evidence="4" type="ORF">LAUMK136_01929</name>
</gene>
<comment type="similarity">
    <text evidence="1">Belongs to the mycobacterial PPE family.</text>
</comment>
<dbReference type="Pfam" id="PF00823">
    <property type="entry name" value="PPE"/>
    <property type="match status" value="1"/>
</dbReference>
<dbReference type="GO" id="GO:0052572">
    <property type="term" value="P:response to host immune response"/>
    <property type="evidence" value="ECO:0007669"/>
    <property type="project" value="TreeGrafter"/>
</dbReference>
<dbReference type="Proteomes" id="UP000273307">
    <property type="component" value="Unassembled WGS sequence"/>
</dbReference>
<dbReference type="InterPro" id="IPR000030">
    <property type="entry name" value="PPE_dom"/>
</dbReference>
<feature type="domain" description="PPE" evidence="2">
    <location>
        <begin position="2"/>
        <end position="164"/>
    </location>
</feature>
<dbReference type="InterPro" id="IPR022171">
    <property type="entry name" value="PPE_C"/>
</dbReference>
<protein>
    <submittedName>
        <fullName evidence="4">PPE family protein PPE15</fullName>
    </submittedName>
</protein>
<dbReference type="OrthoDB" id="4752888at2"/>
<evidence type="ECO:0000313" key="4">
    <source>
        <dbReference type="EMBL" id="VBA37441.1"/>
    </source>
</evidence>
<organism evidence="4 5">
    <name type="scientific">Mycobacterium attenuatum</name>
    <dbReference type="NCBI Taxonomy" id="2341086"/>
    <lineage>
        <taxon>Bacteria</taxon>
        <taxon>Bacillati</taxon>
        <taxon>Actinomycetota</taxon>
        <taxon>Actinomycetes</taxon>
        <taxon>Mycobacteriales</taxon>
        <taxon>Mycobacteriaceae</taxon>
        <taxon>Mycobacterium</taxon>
    </lineage>
</organism>
<reference evidence="4 5" key="1">
    <citation type="submission" date="2018-09" db="EMBL/GenBank/DDBJ databases">
        <authorList>
            <person name="Tagini F."/>
        </authorList>
    </citation>
    <scope>NUCLEOTIDE SEQUENCE [LARGE SCALE GENOMIC DNA]</scope>
    <source>
        <strain evidence="4 5">MK136</strain>
    </source>
</reference>
<dbReference type="AlphaFoldDB" id="A0A498PWV2"/>
<proteinExistence type="inferred from homology"/>
<accession>A0A498PWV2</accession>
<keyword evidence="5" id="KW-1185">Reference proteome</keyword>
<dbReference type="PANTHER" id="PTHR46766">
    <property type="entry name" value="GLUTAMINE-RICH PROTEIN 2"/>
    <property type="match status" value="1"/>
</dbReference>
<evidence type="ECO:0000313" key="5">
    <source>
        <dbReference type="Proteomes" id="UP000273307"/>
    </source>
</evidence>
<evidence type="ECO:0000256" key="1">
    <source>
        <dbReference type="ARBA" id="ARBA00010652"/>
    </source>
</evidence>
<name>A0A498PWV2_9MYCO</name>
<dbReference type="SUPFAM" id="SSF140459">
    <property type="entry name" value="PE/PPE dimer-like"/>
    <property type="match status" value="1"/>
</dbReference>
<dbReference type="Gene3D" id="1.20.1260.20">
    <property type="entry name" value="PPE superfamily"/>
    <property type="match status" value="1"/>
</dbReference>
<dbReference type="Pfam" id="PF12484">
    <property type="entry name" value="PPE-SVP"/>
    <property type="match status" value="1"/>
</dbReference>
<evidence type="ECO:0000259" key="3">
    <source>
        <dbReference type="Pfam" id="PF12484"/>
    </source>
</evidence>
<dbReference type="PANTHER" id="PTHR46766:SF1">
    <property type="entry name" value="GLUTAMINE-RICH PROTEIN 2"/>
    <property type="match status" value="1"/>
</dbReference>
<sequence length="382" mass="36908">MDFGALPPEVNSARMYAGAGAAGLVAAAAAWNGIAVELSTAASCFESIVTRLTTERWLGPAALSMAAAAKPLVAWLNHAAESSAFAAAQAVASAAAFETGLATTVAPAQVAANRAQLAQLVATNLLGQNMPAIAAVEACYGEMWAQDAAAMYGYATASALAGRLNPLIAPSASTTPGIAGQAAAVGQAVASGSAQQVGLNNLISNVPTAVMSLASPAPSEAQAAGLNAVVAFLAEPNPLFVDHAWHGASGVIADFDMALTTSNEGADAAGEVAFSGAGSAAATAAAAHTVTPAGVGATPIAAGVGTASSVGRLSVPASWSSAAPAMAADVASAGTGWAVPQQDGAIAAVLPAPGMLAALADGVGAGPRYGVKPTVVPKQVFA</sequence>
<evidence type="ECO:0000259" key="2">
    <source>
        <dbReference type="Pfam" id="PF00823"/>
    </source>
</evidence>